<evidence type="ECO:0000256" key="6">
    <source>
        <dbReference type="ARBA" id="ARBA00023002"/>
    </source>
</evidence>
<protein>
    <recommendedName>
        <fullName evidence="4">long-chain-fatty-acyl-CoA reductase</fullName>
        <ecNumber evidence="4">1.2.1.50</ecNumber>
    </recommendedName>
</protein>
<dbReference type="RefSeq" id="WP_060585446.1">
    <property type="nucleotide sequence ID" value="NZ_CP013067.1"/>
</dbReference>
<dbReference type="InterPro" id="IPR016161">
    <property type="entry name" value="Ald_DH/histidinol_DH"/>
</dbReference>
<evidence type="ECO:0000256" key="8">
    <source>
        <dbReference type="ARBA" id="ARBA00049412"/>
    </source>
</evidence>
<evidence type="ECO:0000256" key="7">
    <source>
        <dbReference type="ARBA" id="ARBA00023223"/>
    </source>
</evidence>
<dbReference type="EC" id="1.2.1.50" evidence="4"/>
<evidence type="ECO:0000313" key="10">
    <source>
        <dbReference type="Proteomes" id="UP000058114"/>
    </source>
</evidence>
<sequence length="399" mass="43801">MQRHLLIDGLAGAAMGDDWTLAPEVTMALPESSWAAFEPAPLPCAAPVIISFLAALSARLQQVGRDWPDLAAFGFWLRQRNQAPQAARMAGRAPLGVVFHLVPSNVPTVAFYSWLMALLAGNASVVRLSSRQDPEQEAMLRILAELFADPGWQAIAQRTRFIRYGHDETITGWLSARCALRIIWGGDETIRAVRAIPLAPHAQEVVFPDRRSLALIDSRWLSGLDEHGWQRALQGLRLDCTRFNQLACASPTTLVWLGSPPPAVRQRLLEETFAPFAGDPRLAMERLVQCQMNVAGGGTDALTRLAGVTVLTQPTPSALQHIGGGTVAEWVADNWEAVQTQPWSMQTSVYLGESLSTARERLTAARGRIDRVVAPGQALAFDWFWDGIELPMACSRMVR</sequence>
<comment type="similarity">
    <text evidence="3">Belongs to the LuxC family.</text>
</comment>
<comment type="function">
    <text evidence="1">LuxC is the fatty acid reductase enzyme responsible for synthesis of the aldehyde substrate for the luminescent reaction catalyzed by luciferase.</text>
</comment>
<dbReference type="GO" id="GO:0008218">
    <property type="term" value="P:bioluminescence"/>
    <property type="evidence" value="ECO:0007669"/>
    <property type="project" value="UniProtKB-KW"/>
</dbReference>
<comment type="catalytic activity">
    <reaction evidence="8">
        <text>a long-chain fatty aldehyde + NADP(+) + CoA = a long-chain fatty acyl-CoA + NADPH + H(+)</text>
        <dbReference type="Rhea" id="RHEA:15437"/>
        <dbReference type="ChEBI" id="CHEBI:15378"/>
        <dbReference type="ChEBI" id="CHEBI:17176"/>
        <dbReference type="ChEBI" id="CHEBI:57287"/>
        <dbReference type="ChEBI" id="CHEBI:57783"/>
        <dbReference type="ChEBI" id="CHEBI:58349"/>
        <dbReference type="ChEBI" id="CHEBI:83139"/>
        <dbReference type="EC" id="1.2.1.50"/>
    </reaction>
</comment>
<evidence type="ECO:0000256" key="5">
    <source>
        <dbReference type="ARBA" id="ARBA00022857"/>
    </source>
</evidence>
<gene>
    <name evidence="9" type="ORF">WL1483_1646</name>
</gene>
<proteinExistence type="inferred from homology"/>
<evidence type="ECO:0000256" key="2">
    <source>
        <dbReference type="ARBA" id="ARBA00004908"/>
    </source>
</evidence>
<evidence type="ECO:0000313" key="9">
    <source>
        <dbReference type="EMBL" id="ALP41065.1"/>
    </source>
</evidence>
<dbReference type="InterPro" id="IPR016162">
    <property type="entry name" value="Ald_DH_N"/>
</dbReference>
<accession>A0A0S2SH93</accession>
<dbReference type="UniPathway" id="UPA00569"/>
<dbReference type="PATRIC" id="fig|652.5.peg.1727"/>
<evidence type="ECO:0000256" key="3">
    <source>
        <dbReference type="ARBA" id="ARBA00010915"/>
    </source>
</evidence>
<dbReference type="Pfam" id="PF05893">
    <property type="entry name" value="LuxC"/>
    <property type="match status" value="1"/>
</dbReference>
<dbReference type="KEGG" id="asr:WL1483_1646"/>
<reference evidence="9 10" key="2">
    <citation type="journal article" date="2016" name="Genome Announc.">
        <title>Complete Genome Sequence of the Highly Virulent Aeromonas schubertii Strain WL1483, Isolated from Diseased Snakehead Fish (Channa argus) in China.</title>
        <authorList>
            <person name="Liu L."/>
            <person name="Li N."/>
            <person name="Zhang D."/>
            <person name="Fu X."/>
            <person name="Shi C."/>
            <person name="Lin Q."/>
            <person name="Hao G."/>
        </authorList>
    </citation>
    <scope>NUCLEOTIDE SEQUENCE [LARGE SCALE GENOMIC DNA]</scope>
    <source>
        <strain evidence="9 10">WL1483</strain>
    </source>
</reference>
<evidence type="ECO:0000256" key="4">
    <source>
        <dbReference type="ARBA" id="ARBA00013020"/>
    </source>
</evidence>
<dbReference type="Proteomes" id="UP000058114">
    <property type="component" value="Chromosome"/>
</dbReference>
<dbReference type="InterPro" id="IPR008670">
    <property type="entry name" value="CoA_reduct_LuxC"/>
</dbReference>
<reference evidence="10" key="1">
    <citation type="submission" date="2015-10" db="EMBL/GenBank/DDBJ databases">
        <title>Complete Genome Sequence of Aeromonas schubertii strain WL1483.</title>
        <authorList>
            <person name="Liu L."/>
        </authorList>
    </citation>
    <scope>NUCLEOTIDE SEQUENCE [LARGE SCALE GENOMIC DNA]</scope>
    <source>
        <strain evidence="10">WL1483</strain>
    </source>
</reference>
<name>A0A0S2SH93_9GAMM</name>
<keyword evidence="6" id="KW-0560">Oxidoreductase</keyword>
<dbReference type="SUPFAM" id="SSF53720">
    <property type="entry name" value="ALDH-like"/>
    <property type="match status" value="1"/>
</dbReference>
<organism evidence="9 10">
    <name type="scientific">Aeromonas schubertii</name>
    <dbReference type="NCBI Taxonomy" id="652"/>
    <lineage>
        <taxon>Bacteria</taxon>
        <taxon>Pseudomonadati</taxon>
        <taxon>Pseudomonadota</taxon>
        <taxon>Gammaproteobacteria</taxon>
        <taxon>Aeromonadales</taxon>
        <taxon>Aeromonadaceae</taxon>
        <taxon>Aeromonas</taxon>
    </lineage>
</organism>
<dbReference type="GO" id="GO:0003995">
    <property type="term" value="F:acyl-CoA dehydrogenase activity"/>
    <property type="evidence" value="ECO:0007669"/>
    <property type="project" value="InterPro"/>
</dbReference>
<keyword evidence="5" id="KW-0521">NADP</keyword>
<keyword evidence="7" id="KW-0455">Luminescence</keyword>
<dbReference type="GO" id="GO:0050062">
    <property type="term" value="F:long-chain-fatty-acyl-CoA reductase activity"/>
    <property type="evidence" value="ECO:0007669"/>
    <property type="project" value="UniProtKB-EC"/>
</dbReference>
<dbReference type="Gene3D" id="3.40.605.10">
    <property type="entry name" value="Aldehyde Dehydrogenase, Chain A, domain 1"/>
    <property type="match status" value="1"/>
</dbReference>
<dbReference type="EMBL" id="CP013067">
    <property type="protein sequence ID" value="ALP41065.1"/>
    <property type="molecule type" value="Genomic_DNA"/>
</dbReference>
<comment type="pathway">
    <text evidence="2">Lipid metabolism; fatty acid reduction for biolumincescence.</text>
</comment>
<dbReference type="AlphaFoldDB" id="A0A0S2SH93"/>
<evidence type="ECO:0000256" key="1">
    <source>
        <dbReference type="ARBA" id="ARBA00003277"/>
    </source>
</evidence>